<feature type="compositionally biased region" description="Low complexity" evidence="1">
    <location>
        <begin position="77"/>
        <end position="95"/>
    </location>
</feature>
<evidence type="ECO:0000313" key="3">
    <source>
        <dbReference type="Proteomes" id="UP000215902"/>
    </source>
</evidence>
<proteinExistence type="predicted"/>
<feature type="compositionally biased region" description="Basic and acidic residues" evidence="1">
    <location>
        <begin position="241"/>
        <end position="250"/>
    </location>
</feature>
<feature type="region of interest" description="Disordered" evidence="1">
    <location>
        <begin position="53"/>
        <end position="118"/>
    </location>
</feature>
<feature type="region of interest" description="Disordered" evidence="1">
    <location>
        <begin position="137"/>
        <end position="163"/>
    </location>
</feature>
<accession>A0A267E902</accession>
<evidence type="ECO:0000256" key="1">
    <source>
        <dbReference type="SAM" id="MobiDB-lite"/>
    </source>
</evidence>
<name>A0A267E902_9PLAT</name>
<feature type="compositionally biased region" description="Low complexity" evidence="1">
    <location>
        <begin position="436"/>
        <end position="446"/>
    </location>
</feature>
<feature type="region of interest" description="Disordered" evidence="1">
    <location>
        <begin position="196"/>
        <end position="253"/>
    </location>
</feature>
<evidence type="ECO:0000313" key="2">
    <source>
        <dbReference type="EMBL" id="PAA58065.1"/>
    </source>
</evidence>
<dbReference type="EMBL" id="NIVC01002416">
    <property type="protein sequence ID" value="PAA58065.1"/>
    <property type="molecule type" value="Genomic_DNA"/>
</dbReference>
<feature type="region of interest" description="Disordered" evidence="1">
    <location>
        <begin position="551"/>
        <end position="582"/>
    </location>
</feature>
<feature type="region of interest" description="Disordered" evidence="1">
    <location>
        <begin position="419"/>
        <end position="446"/>
    </location>
</feature>
<dbReference type="OrthoDB" id="444265at2759"/>
<reference evidence="2 3" key="1">
    <citation type="submission" date="2017-06" db="EMBL/GenBank/DDBJ databases">
        <title>A platform for efficient transgenesis in Macrostomum lignano, a flatworm model organism for stem cell research.</title>
        <authorList>
            <person name="Berezikov E."/>
        </authorList>
    </citation>
    <scope>NUCLEOTIDE SEQUENCE [LARGE SCALE GENOMIC DNA]</scope>
    <source>
        <strain evidence="2">DV1</strain>
        <tissue evidence="2">Whole organism</tissue>
    </source>
</reference>
<dbReference type="PANTHER" id="PTHR48125:SF16">
    <property type="entry name" value="UBZ4-TYPE DOMAIN-CONTAINING PROTEIN"/>
    <property type="match status" value="1"/>
</dbReference>
<feature type="compositionally biased region" description="Gly residues" evidence="1">
    <location>
        <begin position="566"/>
        <end position="576"/>
    </location>
</feature>
<feature type="compositionally biased region" description="Low complexity" evidence="1">
    <location>
        <begin position="363"/>
        <end position="378"/>
    </location>
</feature>
<gene>
    <name evidence="2" type="ORF">BOX15_Mlig033459g2</name>
</gene>
<protein>
    <submittedName>
        <fullName evidence="2">Uncharacterized protein</fullName>
    </submittedName>
</protein>
<dbReference type="STRING" id="282301.A0A267E902"/>
<dbReference type="PANTHER" id="PTHR48125">
    <property type="entry name" value="LP07818P1"/>
    <property type="match status" value="1"/>
</dbReference>
<feature type="region of interest" description="Disordered" evidence="1">
    <location>
        <begin position="327"/>
        <end position="383"/>
    </location>
</feature>
<sequence length="758" mass="84456">MINFLSRPFIKLKRELEMRTSSRSGSPERLSTASMLEIDRELAAQQPVPLVGVQVYQQQRSSKSSTDSSPRRRTKSEAPLAAAASASATAAADSSPWLTPPASQPFYQQQQQQQQLVNHCSTAPQRLQLPRRRLIAASDSRLNETSAGDDGDNGESSAAQRDPTPIFRRRQQQQLQQQQQLDQLPPSRQQLEAIRFGKPGSSVSFRLKPTFSDPHPPPPPPPPLPQPQPQPPPPEEDPEDPAGHTDRLLRDTATLLHDMEARLARGSVDNIPYADEEAADEAGGCGYFAQGDACDDFADSVYVDEDEDGNLSSDSAETIGAAGVAFSATSPRQMDRKRGSLPALSGSFVPPMQNSFHQYHLPQQPQQQQQQQEQQNQQRKNTKHRGIRLRLFGGRHRQQKQQQQQQQQQQQKQQQQQQKQQLQQQQHHQQQHHQQQKQQQQQQQQNHQLLLMMRRQFSASSAGSIEDMRNSVSRHSLIQLQQQLNQQQYPYQSHYQPQHQYQSAWRYSSVSELSRIRETSFDGVGFSSFLSKKSESPQQLSQFSTLPHIRHHPRQQAASAATMASGSGGGTSGTGGRHASAFSPFDAKLPTSSFAASSSFPRNRSRSVAILSNASAATTPNYDSDLLAASLLQVAQKLRRCSDDLLGKLRRSRHLSRTPSPAEELLLRQRSLDGGGGTSGGSNHLPETLHCCIHNLRAVQYQLNLIEHAIFPQAKSGRNSALGSCSESEYLMERDRIHGELRGFRPIDPGGGAQQQQQ</sequence>
<feature type="compositionally biased region" description="Pro residues" evidence="1">
    <location>
        <begin position="214"/>
        <end position="233"/>
    </location>
</feature>
<dbReference type="AlphaFoldDB" id="A0A267E902"/>
<keyword evidence="3" id="KW-1185">Reference proteome</keyword>
<feature type="compositionally biased region" description="Low complexity" evidence="1">
    <location>
        <begin position="419"/>
        <end position="428"/>
    </location>
</feature>
<comment type="caution">
    <text evidence="2">The sequence shown here is derived from an EMBL/GenBank/DDBJ whole genome shotgun (WGS) entry which is preliminary data.</text>
</comment>
<organism evidence="2 3">
    <name type="scientific">Macrostomum lignano</name>
    <dbReference type="NCBI Taxonomy" id="282301"/>
    <lineage>
        <taxon>Eukaryota</taxon>
        <taxon>Metazoa</taxon>
        <taxon>Spiralia</taxon>
        <taxon>Lophotrochozoa</taxon>
        <taxon>Platyhelminthes</taxon>
        <taxon>Rhabditophora</taxon>
        <taxon>Macrostomorpha</taxon>
        <taxon>Macrostomida</taxon>
        <taxon>Macrostomidae</taxon>
        <taxon>Macrostomum</taxon>
    </lineage>
</organism>
<dbReference type="Proteomes" id="UP000215902">
    <property type="component" value="Unassembled WGS sequence"/>
</dbReference>